<organism evidence="1 2">
    <name type="scientific">Paraburkholderia caribensis MBA4</name>
    <dbReference type="NCBI Taxonomy" id="1323664"/>
    <lineage>
        <taxon>Bacteria</taxon>
        <taxon>Pseudomonadati</taxon>
        <taxon>Pseudomonadota</taxon>
        <taxon>Betaproteobacteria</taxon>
        <taxon>Burkholderiales</taxon>
        <taxon>Burkholderiaceae</taxon>
        <taxon>Paraburkholderia</taxon>
    </lineage>
</organism>
<evidence type="ECO:0000313" key="1">
    <source>
        <dbReference type="EMBL" id="ALL66744.1"/>
    </source>
</evidence>
<dbReference type="KEGG" id="bcai:K788_0002990"/>
<accession>A0A0P0REC1</accession>
<gene>
    <name evidence="1" type="ORF">K788_0002990</name>
</gene>
<dbReference type="AlphaFoldDB" id="A0A0P0REC1"/>
<proteinExistence type="predicted"/>
<name>A0A0P0REC1_9BURK</name>
<dbReference type="EMBL" id="CP012747">
    <property type="protein sequence ID" value="ALL66744.1"/>
    <property type="molecule type" value="Genomic_DNA"/>
</dbReference>
<protein>
    <submittedName>
        <fullName evidence="1">Uncharacterized protein</fullName>
    </submittedName>
</protein>
<evidence type="ECO:0000313" key="2">
    <source>
        <dbReference type="Proteomes" id="UP000019146"/>
    </source>
</evidence>
<dbReference type="Proteomes" id="UP000019146">
    <property type="component" value="Chromosome 2"/>
</dbReference>
<sequence length="38" mass="4354">MRRVGRSAYCALPSIPYAFTQPSLLKQSGQWIRFSHCP</sequence>
<reference evidence="1 2" key="1">
    <citation type="journal article" date="2014" name="Genome Announc.">
        <title>Draft Genome Sequence of the Haloacid-Degrading Burkholderia caribensis Strain MBA4.</title>
        <authorList>
            <person name="Pan Y."/>
            <person name="Kong K.F."/>
            <person name="Tsang J.S."/>
        </authorList>
    </citation>
    <scope>NUCLEOTIDE SEQUENCE [LARGE SCALE GENOMIC DNA]</scope>
    <source>
        <strain evidence="1 2">MBA4</strain>
    </source>
</reference>